<dbReference type="Pfam" id="PF01113">
    <property type="entry name" value="DapB_N"/>
    <property type="match status" value="1"/>
</dbReference>
<dbReference type="GO" id="GO:0009089">
    <property type="term" value="P:lysine biosynthetic process via diaminopimelate"/>
    <property type="evidence" value="ECO:0007669"/>
    <property type="project" value="InterPro"/>
</dbReference>
<dbReference type="InterPro" id="IPR020828">
    <property type="entry name" value="GlycerAld_3-P_DH_NAD(P)-bd"/>
</dbReference>
<feature type="domain" description="Glyceraldehyde 3-phosphate dehydrogenase NAD(P) binding" evidence="3">
    <location>
        <begin position="1"/>
        <end position="97"/>
    </location>
</feature>
<organism evidence="4 5">
    <name type="scientific">Ignisphaera aggregans</name>
    <dbReference type="NCBI Taxonomy" id="334771"/>
    <lineage>
        <taxon>Archaea</taxon>
        <taxon>Thermoproteota</taxon>
        <taxon>Thermoprotei</taxon>
        <taxon>Desulfurococcales</taxon>
        <taxon>Desulfurococcaceae</taxon>
        <taxon>Ignisphaera</taxon>
    </lineage>
</organism>
<keyword evidence="2" id="KW-0560">Oxidoreductase</keyword>
<dbReference type="GO" id="GO:0051287">
    <property type="term" value="F:NAD binding"/>
    <property type="evidence" value="ECO:0007669"/>
    <property type="project" value="InterPro"/>
</dbReference>
<accession>A0A833DU67</accession>
<sequence length="327" mass="35304">MRIGIYGFGSIGRLIARAALDRGYEIVGVVDIDPTIVGKDVGEVLGLSEKLGITVSRDPSSLGGADVVLHATGSYLDKVYPQLVNVIDMGIDVLSTCETLAYPYYRYPVLARKLDERARSKAVAVLGTGINPGFLLDTLIVVLSAPFNVVKRIRAIRSVDAAKRREPFRKKIGVGEDPKVVEEKLRRGEITGHVGYAESVYLIADAAGIQLTKVEEGQRTVVAESDIESAGIRVSKGMNRGLIGYGAGYVGDREIVRIEFHAYVGAQEFEEISNEGRDYSVTWRSTGTPGDMGTAAILLSLAESITGYRPGLLTMVDLLPFKPNIAV</sequence>
<name>A0A833DU67_9CREN</name>
<evidence type="ECO:0000256" key="2">
    <source>
        <dbReference type="ARBA" id="ARBA00023002"/>
    </source>
</evidence>
<evidence type="ECO:0000313" key="5">
    <source>
        <dbReference type="Proteomes" id="UP000605805"/>
    </source>
</evidence>
<reference evidence="4" key="1">
    <citation type="journal article" date="2020" name="ISME J.">
        <title>Gammaproteobacteria mediating utilization of methyl-, sulfur- and petroleum organic compounds in deep ocean hydrothermal plumes.</title>
        <authorList>
            <person name="Zhou Z."/>
            <person name="Liu Y."/>
            <person name="Pan J."/>
            <person name="Cron B.R."/>
            <person name="Toner B.M."/>
            <person name="Anantharaman K."/>
            <person name="Breier J.A."/>
            <person name="Dick G.J."/>
            <person name="Li M."/>
        </authorList>
    </citation>
    <scope>NUCLEOTIDE SEQUENCE</scope>
    <source>
        <strain evidence="4">SZUA-1435</strain>
    </source>
</reference>
<dbReference type="InterPro" id="IPR045760">
    <property type="entry name" value="DAP_DH_C"/>
</dbReference>
<proteinExistence type="predicted"/>
<evidence type="ECO:0000313" key="4">
    <source>
        <dbReference type="EMBL" id="HIP57680.1"/>
    </source>
</evidence>
<dbReference type="InterPro" id="IPR000846">
    <property type="entry name" value="DapB_N"/>
</dbReference>
<dbReference type="SMART" id="SM00846">
    <property type="entry name" value="Gp_dh_N"/>
    <property type="match status" value="1"/>
</dbReference>
<dbReference type="AlphaFoldDB" id="A0A833DU67"/>
<dbReference type="GO" id="GO:0008839">
    <property type="term" value="F:4-hydroxy-tetrahydrodipicolinate reductase"/>
    <property type="evidence" value="ECO:0007669"/>
    <property type="project" value="InterPro"/>
</dbReference>
<dbReference type="EMBL" id="DQTV01000129">
    <property type="protein sequence ID" value="HIP57680.1"/>
    <property type="molecule type" value="Genomic_DNA"/>
</dbReference>
<evidence type="ECO:0000259" key="3">
    <source>
        <dbReference type="SMART" id="SM00846"/>
    </source>
</evidence>
<dbReference type="Proteomes" id="UP000605805">
    <property type="component" value="Unassembled WGS sequence"/>
</dbReference>
<protein>
    <submittedName>
        <fullName evidence="4">Dihydrodipicolinate reductase</fullName>
    </submittedName>
</protein>
<keyword evidence="1" id="KW-0521">NADP</keyword>
<dbReference type="SUPFAM" id="SSF51735">
    <property type="entry name" value="NAD(P)-binding Rossmann-fold domains"/>
    <property type="match status" value="1"/>
</dbReference>
<evidence type="ECO:0000256" key="1">
    <source>
        <dbReference type="ARBA" id="ARBA00022857"/>
    </source>
</evidence>
<dbReference type="Gene3D" id="3.40.50.720">
    <property type="entry name" value="NAD(P)-binding Rossmann-like Domain"/>
    <property type="match status" value="1"/>
</dbReference>
<comment type="caution">
    <text evidence="4">The sequence shown here is derived from an EMBL/GenBank/DDBJ whole genome shotgun (WGS) entry which is preliminary data.</text>
</comment>
<dbReference type="Pfam" id="PF19328">
    <property type="entry name" value="DAP_DH_C"/>
    <property type="match status" value="1"/>
</dbReference>
<dbReference type="InterPro" id="IPR036291">
    <property type="entry name" value="NAD(P)-bd_dom_sf"/>
</dbReference>
<gene>
    <name evidence="4" type="ORF">EYH02_06450</name>
</gene>
<dbReference type="CDD" id="cd24146">
    <property type="entry name" value="nat-AmDH_N_like"/>
    <property type="match status" value="1"/>
</dbReference>